<feature type="transmembrane region" description="Helical" evidence="1">
    <location>
        <begin position="85"/>
        <end position="111"/>
    </location>
</feature>
<dbReference type="OrthoDB" id="1934322at2759"/>
<gene>
    <name evidence="2" type="ORF">CTI12_AA110830</name>
</gene>
<evidence type="ECO:0000313" key="2">
    <source>
        <dbReference type="EMBL" id="PWA89391.1"/>
    </source>
</evidence>
<sequence length="332" mass="37080">MEITPPSHTLTFTGVLSESRRIIKSNYSHFLTLSLLFLPLSTSLIITPTLRHFTPPHHHHHPNLPPHHPPNLPPNYNNFPPIHHLIYLLLIYTFTLCATSSITCNAHHLFLSHTNNLTTTPLTTLTSITKSLFPLAFTAIVSHALMFLASLTFLMLGGLAFMSVQTLSSLFGVRFVVEYDSVYFTAFSVVLGVVLFVVMMWLYVNWLLVNVVVVTESKWGFQALVRSWYLLKGMRSVAVKLLLFYGVLEGVLVLVYSRSVIGYGLGSWAFCLNVVFGSGFLMLLFLQSCVANVILYNYCKAIHGELVIHVGDYVGLSADDEKVPYVVTVVTA</sequence>
<keyword evidence="1" id="KW-0472">Membrane</keyword>
<evidence type="ECO:0000256" key="1">
    <source>
        <dbReference type="SAM" id="Phobius"/>
    </source>
</evidence>
<proteinExistence type="predicted"/>
<feature type="transmembrane region" description="Helical" evidence="1">
    <location>
        <begin position="237"/>
        <end position="257"/>
    </location>
</feature>
<feature type="transmembrane region" description="Helical" evidence="1">
    <location>
        <begin position="132"/>
        <end position="162"/>
    </location>
</feature>
<evidence type="ECO:0008006" key="4">
    <source>
        <dbReference type="Google" id="ProtNLM"/>
    </source>
</evidence>
<keyword evidence="1" id="KW-1133">Transmembrane helix</keyword>
<feature type="transmembrane region" description="Helical" evidence="1">
    <location>
        <begin position="263"/>
        <end position="286"/>
    </location>
</feature>
<feature type="transmembrane region" description="Helical" evidence="1">
    <location>
        <begin position="30"/>
        <end position="50"/>
    </location>
</feature>
<protein>
    <recommendedName>
        <fullName evidence="4">Transmembrane protein</fullName>
    </recommendedName>
</protein>
<organism evidence="2 3">
    <name type="scientific">Artemisia annua</name>
    <name type="common">Sweet wormwood</name>
    <dbReference type="NCBI Taxonomy" id="35608"/>
    <lineage>
        <taxon>Eukaryota</taxon>
        <taxon>Viridiplantae</taxon>
        <taxon>Streptophyta</taxon>
        <taxon>Embryophyta</taxon>
        <taxon>Tracheophyta</taxon>
        <taxon>Spermatophyta</taxon>
        <taxon>Magnoliopsida</taxon>
        <taxon>eudicotyledons</taxon>
        <taxon>Gunneridae</taxon>
        <taxon>Pentapetalae</taxon>
        <taxon>asterids</taxon>
        <taxon>campanulids</taxon>
        <taxon>Asterales</taxon>
        <taxon>Asteraceae</taxon>
        <taxon>Asteroideae</taxon>
        <taxon>Anthemideae</taxon>
        <taxon>Artemisiinae</taxon>
        <taxon>Artemisia</taxon>
    </lineage>
</organism>
<dbReference type="PANTHER" id="PTHR33133:SF50">
    <property type="entry name" value="TRANSMEMBRANE PROTEIN"/>
    <property type="match status" value="1"/>
</dbReference>
<dbReference type="Proteomes" id="UP000245207">
    <property type="component" value="Unassembled WGS sequence"/>
</dbReference>
<evidence type="ECO:0000313" key="3">
    <source>
        <dbReference type="Proteomes" id="UP000245207"/>
    </source>
</evidence>
<dbReference type="PANTHER" id="PTHR33133">
    <property type="entry name" value="OS08G0107100 PROTEIN-RELATED"/>
    <property type="match status" value="1"/>
</dbReference>
<reference evidence="2 3" key="1">
    <citation type="journal article" date="2018" name="Mol. Plant">
        <title>The genome of Artemisia annua provides insight into the evolution of Asteraceae family and artemisinin biosynthesis.</title>
        <authorList>
            <person name="Shen Q."/>
            <person name="Zhang L."/>
            <person name="Liao Z."/>
            <person name="Wang S."/>
            <person name="Yan T."/>
            <person name="Shi P."/>
            <person name="Liu M."/>
            <person name="Fu X."/>
            <person name="Pan Q."/>
            <person name="Wang Y."/>
            <person name="Lv Z."/>
            <person name="Lu X."/>
            <person name="Zhang F."/>
            <person name="Jiang W."/>
            <person name="Ma Y."/>
            <person name="Chen M."/>
            <person name="Hao X."/>
            <person name="Li L."/>
            <person name="Tang Y."/>
            <person name="Lv G."/>
            <person name="Zhou Y."/>
            <person name="Sun X."/>
            <person name="Brodelius P.E."/>
            <person name="Rose J.K.C."/>
            <person name="Tang K."/>
        </authorList>
    </citation>
    <scope>NUCLEOTIDE SEQUENCE [LARGE SCALE GENOMIC DNA]</scope>
    <source>
        <strain evidence="3">cv. Huhao1</strain>
        <tissue evidence="2">Leaf</tissue>
    </source>
</reference>
<keyword evidence="1" id="KW-0812">Transmembrane</keyword>
<comment type="caution">
    <text evidence="2">The sequence shown here is derived from an EMBL/GenBank/DDBJ whole genome shotgun (WGS) entry which is preliminary data.</text>
</comment>
<dbReference type="STRING" id="35608.A0A2U1PUE6"/>
<keyword evidence="3" id="KW-1185">Reference proteome</keyword>
<dbReference type="EMBL" id="PKPP01000725">
    <property type="protein sequence ID" value="PWA89391.1"/>
    <property type="molecule type" value="Genomic_DNA"/>
</dbReference>
<accession>A0A2U1PUE6</accession>
<feature type="transmembrane region" description="Helical" evidence="1">
    <location>
        <begin position="182"/>
        <end position="204"/>
    </location>
</feature>
<name>A0A2U1PUE6_ARTAN</name>
<dbReference type="AlphaFoldDB" id="A0A2U1PUE6"/>